<dbReference type="GeneID" id="20225977"/>
<dbReference type="InterPro" id="IPR050910">
    <property type="entry name" value="JMJD6_ArgDemeth/LysHydrox"/>
</dbReference>
<reference evidence="4 5" key="1">
    <citation type="journal article" date="2011" name="Proc. Natl. Acad. Sci. U.S.A.">
        <title>Niche of harmful alga Aureococcus anophagefferens revealed through ecogenomics.</title>
        <authorList>
            <person name="Gobler C.J."/>
            <person name="Berry D.L."/>
            <person name="Dyhrman S.T."/>
            <person name="Wilhelm S.W."/>
            <person name="Salamov A."/>
            <person name="Lobanov A.V."/>
            <person name="Zhang Y."/>
            <person name="Collier J.L."/>
            <person name="Wurch L.L."/>
            <person name="Kustka A.B."/>
            <person name="Dill B.D."/>
            <person name="Shah M."/>
            <person name="VerBerkmoes N.C."/>
            <person name="Kuo A."/>
            <person name="Terry A."/>
            <person name="Pangilinan J."/>
            <person name="Lindquist E.A."/>
            <person name="Lucas S."/>
            <person name="Paulsen I.T."/>
            <person name="Hattenrath-Lehmann T.K."/>
            <person name="Talmage S.C."/>
            <person name="Walker E.A."/>
            <person name="Koch F."/>
            <person name="Burson A.M."/>
            <person name="Marcoval M.A."/>
            <person name="Tang Y.Z."/>
            <person name="Lecleir G.R."/>
            <person name="Coyne K.J."/>
            <person name="Berg G.M."/>
            <person name="Bertrand E.M."/>
            <person name="Saito M.A."/>
            <person name="Gladyshev V.N."/>
            <person name="Grigoriev I.V."/>
        </authorList>
    </citation>
    <scope>NUCLEOTIDE SEQUENCE [LARGE SCALE GENOMIC DNA]</scope>
    <source>
        <strain evidence="5">CCMP 1984</strain>
    </source>
</reference>
<dbReference type="SMART" id="SM00248">
    <property type="entry name" value="ANK"/>
    <property type="match status" value="3"/>
</dbReference>
<dbReference type="PROSITE" id="PS50088">
    <property type="entry name" value="ANK_REPEAT"/>
    <property type="match status" value="1"/>
</dbReference>
<dbReference type="SUPFAM" id="SSF51197">
    <property type="entry name" value="Clavaminate synthase-like"/>
    <property type="match status" value="1"/>
</dbReference>
<dbReference type="AlphaFoldDB" id="F0YJ16"/>
<feature type="region of interest" description="Disordered" evidence="2">
    <location>
        <begin position="223"/>
        <end position="288"/>
    </location>
</feature>
<protein>
    <recommendedName>
        <fullName evidence="3">JmjC domain-containing protein</fullName>
    </recommendedName>
</protein>
<dbReference type="InterPro" id="IPR036770">
    <property type="entry name" value="Ankyrin_rpt-contain_sf"/>
</dbReference>
<evidence type="ECO:0000256" key="1">
    <source>
        <dbReference type="PROSITE-ProRule" id="PRU00023"/>
    </source>
</evidence>
<dbReference type="Gene3D" id="2.60.120.650">
    <property type="entry name" value="Cupin"/>
    <property type="match status" value="1"/>
</dbReference>
<feature type="region of interest" description="Disordered" evidence="2">
    <location>
        <begin position="617"/>
        <end position="658"/>
    </location>
</feature>
<evidence type="ECO:0000313" key="5">
    <source>
        <dbReference type="Proteomes" id="UP000002729"/>
    </source>
</evidence>
<dbReference type="RefSeq" id="XP_009040465.1">
    <property type="nucleotide sequence ID" value="XM_009042217.1"/>
</dbReference>
<dbReference type="GO" id="GO:0005737">
    <property type="term" value="C:cytoplasm"/>
    <property type="evidence" value="ECO:0007669"/>
    <property type="project" value="TreeGrafter"/>
</dbReference>
<evidence type="ECO:0000259" key="3">
    <source>
        <dbReference type="PROSITE" id="PS51184"/>
    </source>
</evidence>
<dbReference type="Gene3D" id="1.25.40.20">
    <property type="entry name" value="Ankyrin repeat-containing domain"/>
    <property type="match status" value="1"/>
</dbReference>
<sequence>MRVFAPILIAHAAASRTPVPDDRSALHVACARHNASGIEALVAAGAASDAADASRSFHALLDGFQIRRASTIATLAPWFLPERPDSQLGGGSHLRRSDVVARLEAKLLPALAALLATDPALAARPSGASASPLHVAATHGLGASAAALLRAGADPLATWKGVTPLDIAARRGEVGVLKTLAGALDKADPKARAIAARLRSDAELRGFSVTPAEVADAFAGWPARRRRRRAAAPPPAGGTPRHSGESEEERRERRGTDGARARDGDRPPAGGTPRTPADDGDATCAEGGGWAIDADVPRTCDLDVVDAADLTPEAFVRDYASVSRPVLVRGAMPLRDRCAFLGRGARDVADGARNKSRCGATAYPWMTQQDACGVFSMDDLANGPAPVCANGVKPVCVAQAGAPEALIGEPVLRNLPEAFKGPKTAAPLPVLRDAFVFWRHVQLFAGGDDAGATVHFHDAAYNLLVFGTKKWYLAPPADNAVSAKPTRAWVDAGGPKFECDQGPGDLMLVPEGWAHATKNAGPAMGIGVLYLQADRLVAGEACNPPDKADEAARADSWRALLGEGVRPKPTKQTKMKGGLLGIADQADQRGRGAPFSVSDLCAVHGYGATAGNATTPGVPPAVPSAVPPAVASTKHKTHNKNATTPPRPADASRAARGAKRARAFARPACVAARRSRAAVVEGWAAPGAHATTLVLAATVPRAAVAEPLRGTGDNDDVELFYVANQKAGSTTFAKDLGRVLGADVDARCACLGDQCAAWDGRTCSRHRAKGPVAPARGDAVAFTFVHDPVHVFWAGVRQAVCNERRPEEKGRNSTFLRLPRDDRPSDAGVAALLDDMAAGRYLGEPLCEPFFHAWPQALKVDARLPVAGEDDPLPLAFVGELAHLGDDLAAAFGAAAPEKYHESKGTPCEAALEASVARLSAAANRTVCDLVAVDFECFDLPRSPSCA</sequence>
<organism evidence="5">
    <name type="scientific">Aureococcus anophagefferens</name>
    <name type="common">Harmful bloom alga</name>
    <dbReference type="NCBI Taxonomy" id="44056"/>
    <lineage>
        <taxon>Eukaryota</taxon>
        <taxon>Sar</taxon>
        <taxon>Stramenopiles</taxon>
        <taxon>Ochrophyta</taxon>
        <taxon>Pelagophyceae</taxon>
        <taxon>Pelagomonadales</taxon>
        <taxon>Pelagomonadaceae</taxon>
        <taxon>Aureococcus</taxon>
    </lineage>
</organism>
<keyword evidence="5" id="KW-1185">Reference proteome</keyword>
<evidence type="ECO:0000256" key="2">
    <source>
        <dbReference type="SAM" id="MobiDB-lite"/>
    </source>
</evidence>
<evidence type="ECO:0000313" key="4">
    <source>
        <dbReference type="EMBL" id="EGB04909.1"/>
    </source>
</evidence>
<dbReference type="OrthoDB" id="202463at2759"/>
<dbReference type="KEGG" id="aaf:AURANDRAFT_66851"/>
<name>F0YJ16_AURAN</name>
<dbReference type="PROSITE" id="PS51184">
    <property type="entry name" value="JMJC"/>
    <property type="match status" value="1"/>
</dbReference>
<proteinExistence type="predicted"/>
<feature type="compositionally biased region" description="Pro residues" evidence="2">
    <location>
        <begin position="617"/>
        <end position="626"/>
    </location>
</feature>
<dbReference type="SUPFAM" id="SSF48403">
    <property type="entry name" value="Ankyrin repeat"/>
    <property type="match status" value="1"/>
</dbReference>
<gene>
    <name evidence="4" type="ORF">AURANDRAFT_66851</name>
</gene>
<dbReference type="PANTHER" id="PTHR12480:SF35">
    <property type="entry name" value="TRANSCRIPTION FACTOR JUMONJI, JMJC DOMAIN-CONTAINING PROTEIN"/>
    <property type="match status" value="1"/>
</dbReference>
<dbReference type="InterPro" id="IPR003347">
    <property type="entry name" value="JmjC_dom"/>
</dbReference>
<dbReference type="EMBL" id="GL833146">
    <property type="protein sequence ID" value="EGB04909.1"/>
    <property type="molecule type" value="Genomic_DNA"/>
</dbReference>
<feature type="compositionally biased region" description="Basic and acidic residues" evidence="2">
    <location>
        <begin position="242"/>
        <end position="266"/>
    </location>
</feature>
<dbReference type="InterPro" id="IPR002110">
    <property type="entry name" value="Ankyrin_rpt"/>
</dbReference>
<feature type="repeat" description="ANK" evidence="1">
    <location>
        <begin position="21"/>
        <end position="53"/>
    </location>
</feature>
<dbReference type="Proteomes" id="UP000002729">
    <property type="component" value="Unassembled WGS sequence"/>
</dbReference>
<accession>F0YJ16</accession>
<feature type="domain" description="JmjC" evidence="3">
    <location>
        <begin position="417"/>
        <end position="547"/>
    </location>
</feature>
<feature type="compositionally biased region" description="Low complexity" evidence="2">
    <location>
        <begin position="640"/>
        <end position="655"/>
    </location>
</feature>
<keyword evidence="1" id="KW-0040">ANK repeat</keyword>
<dbReference type="InParanoid" id="F0YJ16"/>
<dbReference type="PANTHER" id="PTHR12480">
    <property type="entry name" value="ARGININE DEMETHYLASE AND LYSYL-HYDROXYLASE JMJD"/>
    <property type="match status" value="1"/>
</dbReference>